<dbReference type="InterPro" id="IPR036047">
    <property type="entry name" value="F-box-like_dom_sf"/>
</dbReference>
<dbReference type="InterPro" id="IPR053781">
    <property type="entry name" value="F-box_AtFBL13-like"/>
</dbReference>
<evidence type="ECO:0000313" key="3">
    <source>
        <dbReference type="RefSeq" id="XP_019102076.1"/>
    </source>
</evidence>
<dbReference type="Pfam" id="PF24758">
    <property type="entry name" value="LRR_At5g56370"/>
    <property type="match status" value="1"/>
</dbReference>
<dbReference type="SUPFAM" id="SSF52047">
    <property type="entry name" value="RNI-like"/>
    <property type="match status" value="1"/>
</dbReference>
<proteinExistence type="predicted"/>
<dbReference type="RefSeq" id="XP_019102076.1">
    <property type="nucleotide sequence ID" value="XM_019246531.1"/>
</dbReference>
<dbReference type="GeneID" id="104790676"/>
<evidence type="ECO:0000259" key="1">
    <source>
        <dbReference type="SMART" id="SM00256"/>
    </source>
</evidence>
<reference evidence="2" key="1">
    <citation type="journal article" date="2014" name="Nat. Commun.">
        <title>The emerging biofuel crop Camelina sativa retains a highly undifferentiated hexaploid genome structure.</title>
        <authorList>
            <person name="Kagale S."/>
            <person name="Koh C."/>
            <person name="Nixon J."/>
            <person name="Bollina V."/>
            <person name="Clarke W.E."/>
            <person name="Tuteja R."/>
            <person name="Spillane C."/>
            <person name="Robinson S.J."/>
            <person name="Links M.G."/>
            <person name="Clarke C."/>
            <person name="Higgins E.E."/>
            <person name="Huebert T."/>
            <person name="Sharpe A.G."/>
            <person name="Parkin I.A."/>
        </authorList>
    </citation>
    <scope>NUCLEOTIDE SEQUENCE [LARGE SCALE GENOMIC DNA]</scope>
    <source>
        <strain evidence="2">cv. DH55</strain>
    </source>
</reference>
<dbReference type="InterPro" id="IPR055294">
    <property type="entry name" value="FBL60-like"/>
</dbReference>
<dbReference type="PANTHER" id="PTHR31293">
    <property type="entry name" value="RNI-LIKE SUPERFAMILY PROTEIN"/>
    <property type="match status" value="1"/>
</dbReference>
<name>A0ABM1RST8_CAMSA</name>
<protein>
    <submittedName>
        <fullName evidence="3">F-box/LRR-repeat protein At3g42770</fullName>
    </submittedName>
</protein>
<accession>A0ABM1RST8</accession>
<organism evidence="2 3">
    <name type="scientific">Camelina sativa</name>
    <name type="common">False flax</name>
    <name type="synonym">Myagrum sativum</name>
    <dbReference type="NCBI Taxonomy" id="90675"/>
    <lineage>
        <taxon>Eukaryota</taxon>
        <taxon>Viridiplantae</taxon>
        <taxon>Streptophyta</taxon>
        <taxon>Embryophyta</taxon>
        <taxon>Tracheophyta</taxon>
        <taxon>Spermatophyta</taxon>
        <taxon>Magnoliopsida</taxon>
        <taxon>eudicotyledons</taxon>
        <taxon>Gunneridae</taxon>
        <taxon>Pentapetalae</taxon>
        <taxon>rosids</taxon>
        <taxon>malvids</taxon>
        <taxon>Brassicales</taxon>
        <taxon>Brassicaceae</taxon>
        <taxon>Camelineae</taxon>
        <taxon>Camelina</taxon>
    </lineage>
</organism>
<dbReference type="InterPro" id="IPR055411">
    <property type="entry name" value="LRR_FXL15/At3g58940/PEG3-like"/>
</dbReference>
<evidence type="ECO:0000313" key="2">
    <source>
        <dbReference type="Proteomes" id="UP000694864"/>
    </source>
</evidence>
<dbReference type="PANTHER" id="PTHR31293:SF22">
    <property type="entry name" value="BNAC06G06520D PROTEIN"/>
    <property type="match status" value="1"/>
</dbReference>
<dbReference type="Pfam" id="PF00646">
    <property type="entry name" value="F-box"/>
    <property type="match status" value="1"/>
</dbReference>
<dbReference type="Gene3D" id="1.20.1280.50">
    <property type="match status" value="1"/>
</dbReference>
<dbReference type="Proteomes" id="UP000694864">
    <property type="component" value="Chromosome 6"/>
</dbReference>
<dbReference type="CDD" id="cd22160">
    <property type="entry name" value="F-box_AtFBL13-like"/>
    <property type="match status" value="1"/>
</dbReference>
<feature type="domain" description="F-box" evidence="1">
    <location>
        <begin position="19"/>
        <end position="60"/>
    </location>
</feature>
<dbReference type="InterPro" id="IPR001810">
    <property type="entry name" value="F-box_dom"/>
</dbReference>
<sequence length="318" mass="36547">MGHGEEVAIQLNPASMDCLSNDLLVQILSLLPTKQAVSTSVLSKRWRALFAFTHNFGFDTYIFCHPRNNKQYKYETSEDMRKRFNDFVDRTLALQLQGGNNINKFSLKLCKYYKVEQGDVGRWICYALEHGVSDLHLHIRHAWMFSIPSKVFTSTTLVKLSLEIPLSDFPNVPDASLPALKVLFLHSIWFKDDQLSNLLLPACPVLEDLTIRYPHYTPNYVISSKTIKKLSVSFSRRNGDSVSRIISFDTPNVVDFYYYDYLGNESPQCRFNSLAKATLDFRLLKDDKQPNVRDLISGIRNVKTLHLTSYAVEVSFRV</sequence>
<dbReference type="SMART" id="SM00256">
    <property type="entry name" value="FBOX"/>
    <property type="match status" value="1"/>
</dbReference>
<keyword evidence="2" id="KW-1185">Reference proteome</keyword>
<reference evidence="3" key="2">
    <citation type="submission" date="2025-08" db="UniProtKB">
        <authorList>
            <consortium name="RefSeq"/>
        </authorList>
    </citation>
    <scope>IDENTIFICATION</scope>
    <source>
        <tissue evidence="3">Leaf</tissue>
    </source>
</reference>
<gene>
    <name evidence="3" type="primary">LOC104790676</name>
</gene>
<dbReference type="SUPFAM" id="SSF81383">
    <property type="entry name" value="F-box domain"/>
    <property type="match status" value="1"/>
</dbReference>